<dbReference type="SUPFAM" id="SSF52058">
    <property type="entry name" value="L domain-like"/>
    <property type="match status" value="2"/>
</dbReference>
<dbReference type="Gene3D" id="3.80.10.10">
    <property type="entry name" value="Ribonuclease Inhibitor"/>
    <property type="match status" value="2"/>
</dbReference>
<accession>A0AAD9LRB4</accession>
<feature type="transmembrane region" description="Helical" evidence="1">
    <location>
        <begin position="236"/>
        <end position="259"/>
    </location>
</feature>
<gene>
    <name evidence="2" type="ORF">P3T76_004394</name>
</gene>
<reference evidence="2" key="1">
    <citation type="submission" date="2023-08" db="EMBL/GenBank/DDBJ databases">
        <title>Reference Genome Resource for the Citrus Pathogen Phytophthora citrophthora.</title>
        <authorList>
            <person name="Moller H."/>
            <person name="Coetzee B."/>
            <person name="Rose L.J."/>
            <person name="Van Niekerk J.M."/>
        </authorList>
    </citation>
    <scope>NUCLEOTIDE SEQUENCE</scope>
    <source>
        <strain evidence="2">STE-U-9442</strain>
    </source>
</reference>
<dbReference type="PANTHER" id="PTHR45752">
    <property type="entry name" value="LEUCINE-RICH REPEAT-CONTAINING"/>
    <property type="match status" value="1"/>
</dbReference>
<feature type="transmembrane region" description="Helical" evidence="1">
    <location>
        <begin position="799"/>
        <end position="828"/>
    </location>
</feature>
<feature type="transmembrane region" description="Helical" evidence="1">
    <location>
        <begin position="1104"/>
        <end position="1125"/>
    </location>
</feature>
<dbReference type="EMBL" id="JASMQC010000006">
    <property type="protein sequence ID" value="KAK1944482.1"/>
    <property type="molecule type" value="Genomic_DNA"/>
</dbReference>
<feature type="transmembrane region" description="Helical" evidence="1">
    <location>
        <begin position="381"/>
        <end position="402"/>
    </location>
</feature>
<organism evidence="2 3">
    <name type="scientific">Phytophthora citrophthora</name>
    <dbReference type="NCBI Taxonomy" id="4793"/>
    <lineage>
        <taxon>Eukaryota</taxon>
        <taxon>Sar</taxon>
        <taxon>Stramenopiles</taxon>
        <taxon>Oomycota</taxon>
        <taxon>Peronosporomycetes</taxon>
        <taxon>Peronosporales</taxon>
        <taxon>Peronosporaceae</taxon>
        <taxon>Phytophthora</taxon>
    </lineage>
</organism>
<protein>
    <submittedName>
        <fullName evidence="2">Uncharacterized protein</fullName>
    </submittedName>
</protein>
<dbReference type="InterPro" id="IPR032675">
    <property type="entry name" value="LRR_dom_sf"/>
</dbReference>
<comment type="caution">
    <text evidence="2">The sequence shown here is derived from an EMBL/GenBank/DDBJ whole genome shotgun (WGS) entry which is preliminary data.</text>
</comment>
<keyword evidence="3" id="KW-1185">Reference proteome</keyword>
<feature type="transmembrane region" description="Helical" evidence="1">
    <location>
        <begin position="927"/>
        <end position="947"/>
    </location>
</feature>
<evidence type="ECO:0000256" key="1">
    <source>
        <dbReference type="SAM" id="Phobius"/>
    </source>
</evidence>
<keyword evidence="1" id="KW-0472">Membrane</keyword>
<keyword evidence="1" id="KW-0812">Transmembrane</keyword>
<keyword evidence="1" id="KW-1133">Transmembrane helix</keyword>
<feature type="transmembrane region" description="Helical" evidence="1">
    <location>
        <begin position="959"/>
        <end position="982"/>
    </location>
</feature>
<proteinExistence type="predicted"/>
<dbReference type="PANTHER" id="PTHR45752:SF156">
    <property type="entry name" value="RAS SUPPRESSOR PROTEIN 1"/>
    <property type="match status" value="1"/>
</dbReference>
<feature type="transmembrane region" description="Helical" evidence="1">
    <location>
        <begin position="748"/>
        <end position="779"/>
    </location>
</feature>
<name>A0AAD9LRB4_9STRA</name>
<dbReference type="Proteomes" id="UP001259832">
    <property type="component" value="Unassembled WGS sequence"/>
</dbReference>
<sequence length="1426" mass="162328">MIPRRRHDCPMSSIPSSDGVVMVPWWAFMLWWFVFLAVHVATSGYNMAYAFFYWWLNDTTIRVYLVFYHVGMSPTYYGIIAIVHLVMSIIHGLGVVLMIGSSLWLRRLVFTPWGAQNNPKESNGMIKVIQVQSAGRQTSRVSSAVLTGVSKLTTHITNRYGLLGVNGPYFHVISLTRELIETTLQTIQAYRMSRLLPSMLLNRFYVVGLVLNCWSPVIVFLLFYRQDEMRKRFASLASDCALDILSCMGVTLIVVLSYIGQYDPAAKDFGVNPWYNDEWSATAVNEFQMVLVVSWSDLASRVIFSIGLLMTTTNMKELLCPIPRLGNRVVHFADSTVDKRRAIRLKSIVSKPPSARLLSKIPRIRQSETWRSKTYSRIRKVAMRIIHFLFFVWGLVVLVLHIQASVQPSLQQCSLQVRPWAVSRPYCFLVSLDCYRLGISGHLEEVDLKWREFDGSTVVMMVIKHCPQLDVPDTFNEFHQLISIKVYNTTILEWRESTAITNTNHPNFLSLMLVRVNMTDGHLPAGFQSTEMPLNLYDFEFCVTNLKELPDDLDLKWFPGSYIIIEYSQFQEVPATLLRLAPPYFSLSGNPISELPPEIFEVEGLTDLGIGDINISELPYNVTQLSTTLSTIYAEGTRISSFWAWTDAFLGRPSIRDVPRSIYAGNTIYCDDLEKIKDGSASTFGIELSPEFSSQLMDPTKATLDGEIWSWVDCNPPISGFSGPLYPRRHDYPMSTILSSDGVVMVPWWAFMLWWFVFLAVHVATSGYNMAYAFFYWWLNDTTIRVYLVFYHVGMPPTYYGIIAVVHLVMSIIHGLGVVLMIGSSLWLRRLVFTPWGAQNNPKESNGMIKVIQVQSAGRQTSRVSSAVLTGVSKLTTHITNRYGLLGVNGPYFHVISLTRELIETTLQTIQAYRMSRLLPSMLLNRFYVVGLVLNCWSPVIVFLLFYRQDEMRKRFASLASDCALDILSCMGVTLIVVLSYIGQYDPAAKDFGVNPWYNDEWSATAVNEFQMVLVVSWSDLASRVIFSIGLLMTTTNMKELLCPIPRLGNRVVHFADSTVDKRRAIRLKSIVSKPPSARLLSKIPRIRQSETWRSKTYSRIRKVAMRIIHFLFFVWGLVVLVLHIQASVQPSLQQCSLQVRPWAVSRPYCFLVSLDCYRLGISGHLEEVDLKWREFDGSTVVMMVIKHCPQLDVPDTFNEFHQLISIKVYNTTILEWRESTAITNTNHPNFLSLMLVRVNMTDGHLPAGFQSTEMPLNLYDFEFCVTNLKELPDDLDLKWFPGSYIIIEYSQFQEVPATLLRLAPPYFSLSGNPISELPPEIFEVEGLTDLGIGDINISELPYNVTQLSTTLSTIYAEGTRITSFWAWIDAFLGRPSYLGIPRSIYAADTIYCEDLEKIKDGSISVFSAKPSPDFSTQLMDPKKQL</sequence>
<dbReference type="InterPro" id="IPR050715">
    <property type="entry name" value="LRR-SigEffector_domain"/>
</dbReference>
<feature type="transmembrane region" description="Helical" evidence="1">
    <location>
        <begin position="204"/>
        <end position="224"/>
    </location>
</feature>
<evidence type="ECO:0000313" key="2">
    <source>
        <dbReference type="EMBL" id="KAK1944482.1"/>
    </source>
</evidence>
<feature type="transmembrane region" description="Helical" evidence="1">
    <location>
        <begin position="79"/>
        <end position="105"/>
    </location>
</feature>
<evidence type="ECO:0000313" key="3">
    <source>
        <dbReference type="Proteomes" id="UP001259832"/>
    </source>
</evidence>
<feature type="transmembrane region" description="Helical" evidence="1">
    <location>
        <begin position="20"/>
        <end position="41"/>
    </location>
</feature>